<evidence type="ECO:0000313" key="3">
    <source>
        <dbReference type="Proteomes" id="UP001280581"/>
    </source>
</evidence>
<dbReference type="AlphaFoldDB" id="A0AAN6RIB7"/>
<gene>
    <name evidence="2" type="ORF">GRF29_77g246468</name>
</gene>
<dbReference type="Proteomes" id="UP001280581">
    <property type="component" value="Unassembled WGS sequence"/>
</dbReference>
<comment type="caution">
    <text evidence="2">The sequence shown here is derived from an EMBL/GenBank/DDBJ whole genome shotgun (WGS) entry which is preliminary data.</text>
</comment>
<keyword evidence="3" id="KW-1185">Reference proteome</keyword>
<dbReference type="PANTHER" id="PTHR40788">
    <property type="entry name" value="CLR5 DOMAIN-CONTAINING PROTEIN-RELATED"/>
    <property type="match status" value="1"/>
</dbReference>
<reference evidence="2 3" key="1">
    <citation type="submission" date="2021-02" db="EMBL/GenBank/DDBJ databases">
        <title>Genome assembly of Pseudopithomyces chartarum.</title>
        <authorList>
            <person name="Jauregui R."/>
            <person name="Singh J."/>
            <person name="Voisey C."/>
        </authorList>
    </citation>
    <scope>NUCLEOTIDE SEQUENCE [LARGE SCALE GENOMIC DNA]</scope>
    <source>
        <strain evidence="2 3">AGR01</strain>
    </source>
</reference>
<evidence type="ECO:0000256" key="1">
    <source>
        <dbReference type="SAM" id="MobiDB-lite"/>
    </source>
</evidence>
<protein>
    <submittedName>
        <fullName evidence="2">Uncharacterized protein</fullName>
    </submittedName>
</protein>
<dbReference type="PANTHER" id="PTHR40788:SF1">
    <property type="entry name" value="IPA PROTEIN"/>
    <property type="match status" value="1"/>
</dbReference>
<name>A0AAN6RIB7_9PLEO</name>
<feature type="compositionally biased region" description="Basic and acidic residues" evidence="1">
    <location>
        <begin position="604"/>
        <end position="615"/>
    </location>
</feature>
<evidence type="ECO:0000313" key="2">
    <source>
        <dbReference type="EMBL" id="KAK3208282.1"/>
    </source>
</evidence>
<feature type="region of interest" description="Disordered" evidence="1">
    <location>
        <begin position="585"/>
        <end position="617"/>
    </location>
</feature>
<feature type="compositionally biased region" description="Polar residues" evidence="1">
    <location>
        <begin position="588"/>
        <end position="603"/>
    </location>
</feature>
<proteinExistence type="predicted"/>
<sequence>MRALEVDKPKALEKVLHVHCALSHKYKRHKLHFISLWQGMSKEDRGNLLMSSSDLLDMPLSHIERKCFPEWNRHDLSSSPNRFLDLLDHRASNSLVYQYTTGFNGTDGDFHRIMKEVNRSMGGFKLEDYERVTRNMVRDQTYTYEEAFKVGEYASFVTDEHYGHCFKDSVPAVRDMITATTKPDSQVQFIVPREIGETIILRQLVQLNELHALSDNILMFSPLPQEHEERPRKPTHFADMLLVDMTQVAVSIRSGPKHLAFFHSLSMAQFQESILIHHVDLMISQPDAFMREMQDWLHTQPEFVPNGKEPAQRKAPGQEISTAVFDAVNNAIQACAVWTYTVHLIDMLQGSSPEEDRGIILQGLSNTCHLNYKRSQGMLRRYMALNTLMGGHKWFRRTSKNNNDGTIHVSLQANLETLADENPQLYYLLRLCQGETTWIQAVTWLQKLGPRHKPHPEQEKVITNLVYDVLGNIAVLVTILQTLSTVVPFPVANKHKGNSFTAGFRALERDLGQLRTGVDLEDFVVPMSILLEPGVAKGAWEALDAYTTEKVGGTMMSLFQDLVDKCMADISKEYEKQKARVEELAESHLNSASGSSDSTFQQRQAKEKTRPDKPTIDGVINDIAATNLDDQEPPPTQQKFKVKNSTFKVFSTLFGWTSASRGSISWNAFLAAMVDLGFAVTPTYGSVLALRPPPDMHIQKSMIIHRPHGSNIEGHKLRHMAQDLKRTYGWDEATFIK</sequence>
<dbReference type="EMBL" id="WVTA01000007">
    <property type="protein sequence ID" value="KAK3208282.1"/>
    <property type="molecule type" value="Genomic_DNA"/>
</dbReference>
<organism evidence="2 3">
    <name type="scientific">Pseudopithomyces chartarum</name>
    <dbReference type="NCBI Taxonomy" id="1892770"/>
    <lineage>
        <taxon>Eukaryota</taxon>
        <taxon>Fungi</taxon>
        <taxon>Dikarya</taxon>
        <taxon>Ascomycota</taxon>
        <taxon>Pezizomycotina</taxon>
        <taxon>Dothideomycetes</taxon>
        <taxon>Pleosporomycetidae</taxon>
        <taxon>Pleosporales</taxon>
        <taxon>Massarineae</taxon>
        <taxon>Didymosphaeriaceae</taxon>
        <taxon>Pseudopithomyces</taxon>
    </lineage>
</organism>
<accession>A0AAN6RIB7</accession>